<reference evidence="7" key="1">
    <citation type="submission" date="2025-08" db="UniProtKB">
        <authorList>
            <consortium name="RefSeq"/>
        </authorList>
    </citation>
    <scope>IDENTIFICATION</scope>
</reference>
<feature type="chain" id="PRO_5026801583" evidence="5">
    <location>
        <begin position="20"/>
        <end position="360"/>
    </location>
</feature>
<accession>A0A6I9RG37</accession>
<dbReference type="InterPro" id="IPR001087">
    <property type="entry name" value="GDSL"/>
</dbReference>
<dbReference type="RefSeq" id="XP_010925692.1">
    <property type="nucleotide sequence ID" value="XM_010927390.3"/>
</dbReference>
<keyword evidence="4" id="KW-0325">Glycoprotein</keyword>
<comment type="similarity">
    <text evidence="1">Belongs to the 'GDSL' lipolytic enzyme family.</text>
</comment>
<sequence length="360" mass="39808">MKPSLLAFLLFSFFHLCYCAQRYDAIFSFGDSLSDAGNLIVNNASAYLTSKWPYGMTFFHKATGRCSDGRLFIDFIAEAVGLPLPPPSLKPGEDFQKGANFATTGGTVLDYSFFQQRGLTKSLFTTDNMKTQLSWFEKMKPSLCSTTQDCKDYIGKSLFVFGEFGGNDYNAFLFSGKSMDEVRKNTPNIVDGLADGVERLISNGAVDVVVPGILPIGCFPLYLQLYKSSNKDDYNQFGCLKKYNKVASYHNQLLKIKLQELQQKYPGTRIIYGDLYNAAKQFVVNPKKYGFTNGALKACCGGGGPYNVNLDYRCGQTGSNVCNDPSTYASWDGIHFTEAANRYIADGLLRGPFGNPPIMS</sequence>
<dbReference type="GeneID" id="105048177"/>
<feature type="signal peptide" evidence="5">
    <location>
        <begin position="1"/>
        <end position="19"/>
    </location>
</feature>
<evidence type="ECO:0000313" key="6">
    <source>
        <dbReference type="Proteomes" id="UP000504607"/>
    </source>
</evidence>
<evidence type="ECO:0000313" key="7">
    <source>
        <dbReference type="RefSeq" id="XP_010925692.1"/>
    </source>
</evidence>
<dbReference type="KEGG" id="egu:105048177"/>
<dbReference type="SUPFAM" id="SSF52266">
    <property type="entry name" value="SGNH hydrolase"/>
    <property type="match status" value="1"/>
</dbReference>
<dbReference type="PANTHER" id="PTHR22835:SF659">
    <property type="entry name" value="GDSL LIPASE_ACYLHYDROLASE, PUTATIVE (AFU_ORTHOLOGUE AFUA_2G00510)-RELATED"/>
    <property type="match status" value="1"/>
</dbReference>
<evidence type="ECO:0000256" key="3">
    <source>
        <dbReference type="ARBA" id="ARBA00022801"/>
    </source>
</evidence>
<dbReference type="Proteomes" id="UP000504607">
    <property type="component" value="Chromosome 7"/>
</dbReference>
<name>A0A6I9RG37_ELAGV</name>
<dbReference type="InterPro" id="IPR036514">
    <property type="entry name" value="SGNH_hydro_sf"/>
</dbReference>
<proteinExistence type="inferred from homology"/>
<evidence type="ECO:0000256" key="2">
    <source>
        <dbReference type="ARBA" id="ARBA00022729"/>
    </source>
</evidence>
<dbReference type="GO" id="GO:0016788">
    <property type="term" value="F:hydrolase activity, acting on ester bonds"/>
    <property type="evidence" value="ECO:0007669"/>
    <property type="project" value="InterPro"/>
</dbReference>
<evidence type="ECO:0000256" key="1">
    <source>
        <dbReference type="ARBA" id="ARBA00008668"/>
    </source>
</evidence>
<keyword evidence="6" id="KW-1185">Reference proteome</keyword>
<dbReference type="InParanoid" id="A0A6I9RG37"/>
<protein>
    <submittedName>
        <fullName evidence="7">GDSL esterase/lipase At5g45910</fullName>
    </submittedName>
</protein>
<dbReference type="Pfam" id="PF00657">
    <property type="entry name" value="Lipase_GDSL"/>
    <property type="match status" value="1"/>
</dbReference>
<keyword evidence="2 5" id="KW-0732">Signal</keyword>
<dbReference type="FunCoup" id="A0A6I9RG37">
    <property type="interactions" value="40"/>
</dbReference>
<dbReference type="CDD" id="cd01837">
    <property type="entry name" value="SGNH_plant_lipase_like"/>
    <property type="match status" value="1"/>
</dbReference>
<dbReference type="AlphaFoldDB" id="A0A6I9RG37"/>
<keyword evidence="3" id="KW-0378">Hydrolase</keyword>
<evidence type="ECO:0000256" key="5">
    <source>
        <dbReference type="SAM" id="SignalP"/>
    </source>
</evidence>
<dbReference type="PANTHER" id="PTHR22835">
    <property type="entry name" value="ZINC FINGER FYVE DOMAIN CONTAINING PROTEIN"/>
    <property type="match status" value="1"/>
</dbReference>
<dbReference type="Gene3D" id="3.40.50.1110">
    <property type="entry name" value="SGNH hydrolase"/>
    <property type="match status" value="1"/>
</dbReference>
<gene>
    <name evidence="7" type="primary">LOC105048177</name>
</gene>
<organism evidence="6 7">
    <name type="scientific">Elaeis guineensis var. tenera</name>
    <name type="common">Oil palm</name>
    <dbReference type="NCBI Taxonomy" id="51953"/>
    <lineage>
        <taxon>Eukaryota</taxon>
        <taxon>Viridiplantae</taxon>
        <taxon>Streptophyta</taxon>
        <taxon>Embryophyta</taxon>
        <taxon>Tracheophyta</taxon>
        <taxon>Spermatophyta</taxon>
        <taxon>Magnoliopsida</taxon>
        <taxon>Liliopsida</taxon>
        <taxon>Arecaceae</taxon>
        <taxon>Arecoideae</taxon>
        <taxon>Cocoseae</taxon>
        <taxon>Elaeidinae</taxon>
        <taxon>Elaeis</taxon>
    </lineage>
</organism>
<evidence type="ECO:0000256" key="4">
    <source>
        <dbReference type="ARBA" id="ARBA00023180"/>
    </source>
</evidence>
<dbReference type="InterPro" id="IPR035669">
    <property type="entry name" value="SGNH_plant_lipase-like"/>
</dbReference>
<dbReference type="OrthoDB" id="1600564at2759"/>